<feature type="region of interest" description="Disordered" evidence="2">
    <location>
        <begin position="529"/>
        <end position="567"/>
    </location>
</feature>
<evidence type="ECO:0000256" key="2">
    <source>
        <dbReference type="SAM" id="MobiDB-lite"/>
    </source>
</evidence>
<feature type="coiled-coil region" evidence="1">
    <location>
        <begin position="195"/>
        <end position="229"/>
    </location>
</feature>
<feature type="domain" description="Rad50/SbcC-type AAA" evidence="3">
    <location>
        <begin position="5"/>
        <end position="124"/>
    </location>
</feature>
<accession>A0ABT8H150</accession>
<name>A0ABT8H150_9ACTN</name>
<dbReference type="Proteomes" id="UP001172702">
    <property type="component" value="Unassembled WGS sequence"/>
</dbReference>
<dbReference type="PANTHER" id="PTHR41259:SF1">
    <property type="entry name" value="DOUBLE-STRAND BREAK REPAIR RAD50 ATPASE, PUTATIVE-RELATED"/>
    <property type="match status" value="1"/>
</dbReference>
<reference evidence="4 5" key="1">
    <citation type="submission" date="2023-07" db="EMBL/GenBank/DDBJ databases">
        <title>Strategy for survival of the halotoleranting strain Dietzia MX2 from the Yakshinskoe mineral salts deposit.</title>
        <authorList>
            <person name="Kharitonova M.A."/>
            <person name="Kupriyanova-Ashina F.G."/>
            <person name="Shakirov T.R."/>
            <person name="Vafina M.S."/>
            <person name="Ilinskaya O.N."/>
        </authorList>
    </citation>
    <scope>NUCLEOTIDE SEQUENCE [LARGE SCALE GENOMIC DNA]</scope>
    <source>
        <strain evidence="4 5">MX2</strain>
    </source>
</reference>
<dbReference type="Pfam" id="PF13476">
    <property type="entry name" value="AAA_23"/>
    <property type="match status" value="1"/>
</dbReference>
<dbReference type="PANTHER" id="PTHR41259">
    <property type="entry name" value="DOUBLE-STRAND BREAK REPAIR RAD50 ATPASE, PUTATIVE-RELATED"/>
    <property type="match status" value="1"/>
</dbReference>
<dbReference type="Gene3D" id="3.40.50.300">
    <property type="entry name" value="P-loop containing nucleotide triphosphate hydrolases"/>
    <property type="match status" value="2"/>
</dbReference>
<feature type="coiled-coil region" evidence="1">
    <location>
        <begin position="282"/>
        <end position="350"/>
    </location>
</feature>
<dbReference type="InterPro" id="IPR038729">
    <property type="entry name" value="Rad50/SbcC_AAA"/>
</dbReference>
<organism evidence="4 5">
    <name type="scientific">Dietzia maris</name>
    <dbReference type="NCBI Taxonomy" id="37915"/>
    <lineage>
        <taxon>Bacteria</taxon>
        <taxon>Bacillati</taxon>
        <taxon>Actinomycetota</taxon>
        <taxon>Actinomycetes</taxon>
        <taxon>Mycobacteriales</taxon>
        <taxon>Dietziaceae</taxon>
        <taxon>Dietzia</taxon>
    </lineage>
</organism>
<dbReference type="InterPro" id="IPR027417">
    <property type="entry name" value="P-loop_NTPase"/>
</dbReference>
<protein>
    <submittedName>
        <fullName evidence="4">AAA family ATPase</fullName>
    </submittedName>
</protein>
<evidence type="ECO:0000259" key="3">
    <source>
        <dbReference type="Pfam" id="PF13476"/>
    </source>
</evidence>
<evidence type="ECO:0000256" key="1">
    <source>
        <dbReference type="SAM" id="Coils"/>
    </source>
</evidence>
<feature type="coiled-coil region" evidence="1">
    <location>
        <begin position="632"/>
        <end position="659"/>
    </location>
</feature>
<dbReference type="EMBL" id="JAUHTB010000009">
    <property type="protein sequence ID" value="MDN4506196.1"/>
    <property type="molecule type" value="Genomic_DNA"/>
</dbReference>
<comment type="caution">
    <text evidence="4">The sequence shown here is derived from an EMBL/GenBank/DDBJ whole genome shotgun (WGS) entry which is preliminary data.</text>
</comment>
<evidence type="ECO:0000313" key="4">
    <source>
        <dbReference type="EMBL" id="MDN4506196.1"/>
    </source>
</evidence>
<dbReference type="SUPFAM" id="SSF52540">
    <property type="entry name" value="P-loop containing nucleoside triphosphate hydrolases"/>
    <property type="match status" value="1"/>
</dbReference>
<dbReference type="RefSeq" id="WP_301162563.1">
    <property type="nucleotide sequence ID" value="NZ_JAUHTB010000009.1"/>
</dbReference>
<proteinExistence type="predicted"/>
<evidence type="ECO:0000313" key="5">
    <source>
        <dbReference type="Proteomes" id="UP001172702"/>
    </source>
</evidence>
<keyword evidence="5" id="KW-1185">Reference proteome</keyword>
<gene>
    <name evidence="4" type="ORF">QYF62_09015</name>
</gene>
<keyword evidence="1" id="KW-0175">Coiled coil</keyword>
<sequence>MILHRLMIEDFRGVVREEVDLPPRGVLVIEGPNESGKTSLMDALEMLLEHKASSGRAEIKAASPVGRDVPVVVEAEFSVDGERMRYRKEFVRGKRTSLEFPGSARTAMAGDDAHDFVRDLLDRQVDRSLWRALRIAQDEPLGQVDAAKGMDSLRRALDAAAGGEDPAGDDSLVERVAEERNRYLTARRGEPTGDLARSESRLTEARAALSEARARHSELDAAVADYEARSAVHRARLDSLATLEKEVGRLEAAGRAVADLRGVSASADAEVDRAVAAHDAALREQRERRELIDRAMTEQRRETDLRAAAATAAERLEPAQQRARRARAELEAAEKRVIRARTRLDAARAVEEGDRRRADLEHLERLLGILTEVGDELRRKEAELAAVDVADDSVDAIRRADETLREAVIRSAASAPRVEITGEGEFRVGGEGLDASAGWTHEIVEDTVFEVGTVSLTVVPAGDTDSVRRDEQSARLRLDHLLAELGVENPTEAEERSRRAGALRAEIEALRRRRSDLLGGETADDLTARRDDLRSRVPAGTVPSDQVTEGREGGAVAEGEGDPETEYAAAEESVVRCRAEDRAASAEAETLRTEYATRIALADEAAGRHGECGEALSAARDAAPDLSLEERAGEARLRAETAREKAREAKAELDEALADAPPGLLDNARASLSSLAAEERESAAAVATSMGRVNAIGDQGRLEGVASAERELEAAERENAALWRRARAADLLHRTLAARRSEALLAYQAPFHRAVVELGSLVYGRDFDVRLGEDLTILSRRVGDVTVDYESLSGGAREQLAVIVRIACARLVGDDGVPVFLDDTMGYTDPSRRLTMGAVIAAAAATSQVIVLTCDRARFAGIGGAHTHVMQRSCADRE</sequence>